<sequence>MAFPSFVAVNSSRIKGPDGAIASVHSSVETARLFESSTTVHKYEPRGLSKSHAVGTRLNPLTPKPAVTGHATSILVADFGRLLFRKRGEGIDIFHHL</sequence>
<dbReference type="EMBL" id="BGPR01008418">
    <property type="protein sequence ID" value="GBN33703.1"/>
    <property type="molecule type" value="Genomic_DNA"/>
</dbReference>
<gene>
    <name evidence="1" type="ORF">AVEN_61569_1</name>
</gene>
<comment type="caution">
    <text evidence="1">The sequence shown here is derived from an EMBL/GenBank/DDBJ whole genome shotgun (WGS) entry which is preliminary data.</text>
</comment>
<name>A0A4Y2N400_ARAVE</name>
<dbReference type="AlphaFoldDB" id="A0A4Y2N400"/>
<dbReference type="Proteomes" id="UP000499080">
    <property type="component" value="Unassembled WGS sequence"/>
</dbReference>
<protein>
    <submittedName>
        <fullName evidence="1">Uncharacterized protein</fullName>
    </submittedName>
</protein>
<proteinExistence type="predicted"/>
<organism evidence="1 2">
    <name type="scientific">Araneus ventricosus</name>
    <name type="common">Orbweaver spider</name>
    <name type="synonym">Epeira ventricosa</name>
    <dbReference type="NCBI Taxonomy" id="182803"/>
    <lineage>
        <taxon>Eukaryota</taxon>
        <taxon>Metazoa</taxon>
        <taxon>Ecdysozoa</taxon>
        <taxon>Arthropoda</taxon>
        <taxon>Chelicerata</taxon>
        <taxon>Arachnida</taxon>
        <taxon>Araneae</taxon>
        <taxon>Araneomorphae</taxon>
        <taxon>Entelegynae</taxon>
        <taxon>Araneoidea</taxon>
        <taxon>Araneidae</taxon>
        <taxon>Araneus</taxon>
    </lineage>
</organism>
<accession>A0A4Y2N400</accession>
<reference evidence="1 2" key="1">
    <citation type="journal article" date="2019" name="Sci. Rep.">
        <title>Orb-weaving spider Araneus ventricosus genome elucidates the spidroin gene catalogue.</title>
        <authorList>
            <person name="Kono N."/>
            <person name="Nakamura H."/>
            <person name="Ohtoshi R."/>
            <person name="Moran D.A.P."/>
            <person name="Shinohara A."/>
            <person name="Yoshida Y."/>
            <person name="Fujiwara M."/>
            <person name="Mori M."/>
            <person name="Tomita M."/>
            <person name="Arakawa K."/>
        </authorList>
    </citation>
    <scope>NUCLEOTIDE SEQUENCE [LARGE SCALE GENOMIC DNA]</scope>
</reference>
<evidence type="ECO:0000313" key="1">
    <source>
        <dbReference type="EMBL" id="GBN33703.1"/>
    </source>
</evidence>
<evidence type="ECO:0000313" key="2">
    <source>
        <dbReference type="Proteomes" id="UP000499080"/>
    </source>
</evidence>
<keyword evidence="2" id="KW-1185">Reference proteome</keyword>